<dbReference type="InterPro" id="IPR029787">
    <property type="entry name" value="Nucleotide_cyclase"/>
</dbReference>
<dbReference type="PROSITE" id="PS50113">
    <property type="entry name" value="PAC"/>
    <property type="match status" value="3"/>
</dbReference>
<evidence type="ECO:0000256" key="1">
    <source>
        <dbReference type="ARBA" id="ARBA00051114"/>
    </source>
</evidence>
<dbReference type="FunFam" id="3.30.70.270:FF:000001">
    <property type="entry name" value="Diguanylate cyclase domain protein"/>
    <property type="match status" value="1"/>
</dbReference>
<dbReference type="InterPro" id="IPR052155">
    <property type="entry name" value="Biofilm_reg_signaling"/>
</dbReference>
<feature type="domain" description="EAL" evidence="3">
    <location>
        <begin position="847"/>
        <end position="1101"/>
    </location>
</feature>
<dbReference type="Proteomes" id="UP000317365">
    <property type="component" value="Chromosome"/>
</dbReference>
<dbReference type="InterPro" id="IPR043128">
    <property type="entry name" value="Rev_trsase/Diguanyl_cyclase"/>
</dbReference>
<dbReference type="InterPro" id="IPR001610">
    <property type="entry name" value="PAC"/>
</dbReference>
<dbReference type="NCBIfam" id="TIGR00254">
    <property type="entry name" value="GGDEF"/>
    <property type="match status" value="1"/>
</dbReference>
<proteinExistence type="predicted"/>
<dbReference type="Gene3D" id="3.30.70.270">
    <property type="match status" value="1"/>
</dbReference>
<dbReference type="Pfam" id="PF00563">
    <property type="entry name" value="EAL"/>
    <property type="match status" value="1"/>
</dbReference>
<dbReference type="PANTHER" id="PTHR44757:SF2">
    <property type="entry name" value="BIOFILM ARCHITECTURE MAINTENANCE PROTEIN MBAA"/>
    <property type="match status" value="1"/>
</dbReference>
<dbReference type="SMART" id="SM00267">
    <property type="entry name" value="GGDEF"/>
    <property type="match status" value="1"/>
</dbReference>
<dbReference type="InterPro" id="IPR000700">
    <property type="entry name" value="PAS-assoc_C"/>
</dbReference>
<dbReference type="InterPro" id="IPR000014">
    <property type="entry name" value="PAS"/>
</dbReference>
<dbReference type="Pfam" id="PF08447">
    <property type="entry name" value="PAS_3"/>
    <property type="match status" value="2"/>
</dbReference>
<dbReference type="NCBIfam" id="TIGR00229">
    <property type="entry name" value="sensory_box"/>
    <property type="match status" value="4"/>
</dbReference>
<dbReference type="FunFam" id="3.20.20.450:FF:000001">
    <property type="entry name" value="Cyclic di-GMP phosphodiesterase yahA"/>
    <property type="match status" value="1"/>
</dbReference>
<evidence type="ECO:0000259" key="2">
    <source>
        <dbReference type="PROSITE" id="PS50113"/>
    </source>
</evidence>
<evidence type="ECO:0000313" key="5">
    <source>
        <dbReference type="EMBL" id="QDL54965.1"/>
    </source>
</evidence>
<reference evidence="6" key="2">
    <citation type="journal article" date="2020" name="Int. J. Syst. Evol. Microbiol.">
        <title>Genomic insights into a novel species Rhodoferax aquaticus sp. nov., isolated from freshwater.</title>
        <authorList>
            <person name="Li T."/>
            <person name="Zhuo Y."/>
            <person name="Jin C.Z."/>
            <person name="Wu X."/>
            <person name="Ko S.R."/>
            <person name="Jin F.J."/>
            <person name="Ahn C.Y."/>
            <person name="Oh H.M."/>
            <person name="Lee H.G."/>
            <person name="Jin L."/>
        </authorList>
    </citation>
    <scope>NUCLEOTIDE SEQUENCE [LARGE SCALE GENOMIC DNA]</scope>
    <source>
        <strain evidence="6">Gr-4</strain>
    </source>
</reference>
<dbReference type="KEGG" id="rhg:EXZ61_12760"/>
<accession>A0A515EQS6</accession>
<dbReference type="SUPFAM" id="SSF55073">
    <property type="entry name" value="Nucleotide cyclase"/>
    <property type="match status" value="1"/>
</dbReference>
<dbReference type="Pfam" id="PF13426">
    <property type="entry name" value="PAS_9"/>
    <property type="match status" value="2"/>
</dbReference>
<dbReference type="Gene3D" id="3.20.20.450">
    <property type="entry name" value="EAL domain"/>
    <property type="match status" value="1"/>
</dbReference>
<dbReference type="InterPro" id="IPR000160">
    <property type="entry name" value="GGDEF_dom"/>
</dbReference>
<dbReference type="PANTHER" id="PTHR44757">
    <property type="entry name" value="DIGUANYLATE CYCLASE DGCP"/>
    <property type="match status" value="1"/>
</dbReference>
<evidence type="ECO:0000313" key="6">
    <source>
        <dbReference type="Proteomes" id="UP000317365"/>
    </source>
</evidence>
<dbReference type="SMART" id="SM00086">
    <property type="entry name" value="PAC"/>
    <property type="match status" value="4"/>
</dbReference>
<keyword evidence="6" id="KW-1185">Reference proteome</keyword>
<dbReference type="EMBL" id="CP036282">
    <property type="protein sequence ID" value="QDL54965.1"/>
    <property type="molecule type" value="Genomic_DNA"/>
</dbReference>
<dbReference type="InterPro" id="IPR035965">
    <property type="entry name" value="PAS-like_dom_sf"/>
</dbReference>
<feature type="domain" description="PAC" evidence="2">
    <location>
        <begin position="616"/>
        <end position="668"/>
    </location>
</feature>
<dbReference type="AlphaFoldDB" id="A0A515EQS6"/>
<protein>
    <submittedName>
        <fullName evidence="5">EAL domain-containing protein</fullName>
    </submittedName>
</protein>
<feature type="domain" description="PAC" evidence="2">
    <location>
        <begin position="490"/>
        <end position="541"/>
    </location>
</feature>
<dbReference type="CDD" id="cd01948">
    <property type="entry name" value="EAL"/>
    <property type="match status" value="1"/>
</dbReference>
<dbReference type="RefSeq" id="WP_142812125.1">
    <property type="nucleotide sequence ID" value="NZ_CP036282.1"/>
</dbReference>
<dbReference type="Gene3D" id="3.30.450.20">
    <property type="entry name" value="PAS domain"/>
    <property type="match status" value="4"/>
</dbReference>
<dbReference type="SUPFAM" id="SSF141868">
    <property type="entry name" value="EAL domain-like"/>
    <property type="match status" value="1"/>
</dbReference>
<reference evidence="6" key="1">
    <citation type="submission" date="2019-02" db="EMBL/GenBank/DDBJ databases">
        <title>Complete genome sequence of Rhodoferax sp. Gr-4.</title>
        <authorList>
            <person name="Jin L."/>
        </authorList>
    </citation>
    <scope>NUCLEOTIDE SEQUENCE [LARGE SCALE GENOMIC DNA]</scope>
    <source>
        <strain evidence="6">Gr-4</strain>
    </source>
</reference>
<dbReference type="PROSITE" id="PS50887">
    <property type="entry name" value="GGDEF"/>
    <property type="match status" value="1"/>
</dbReference>
<evidence type="ECO:0000259" key="3">
    <source>
        <dbReference type="PROSITE" id="PS50883"/>
    </source>
</evidence>
<dbReference type="InterPro" id="IPR013655">
    <property type="entry name" value="PAS_fold_3"/>
</dbReference>
<feature type="domain" description="GGDEF" evidence="4">
    <location>
        <begin position="700"/>
        <end position="838"/>
    </location>
</feature>
<dbReference type="SMART" id="SM00052">
    <property type="entry name" value="EAL"/>
    <property type="match status" value="1"/>
</dbReference>
<comment type="catalytic activity">
    <reaction evidence="1">
        <text>3',3'-c-di-GMP + H2O = 5'-phosphoguanylyl(3'-&gt;5')guanosine + H(+)</text>
        <dbReference type="Rhea" id="RHEA:24902"/>
        <dbReference type="ChEBI" id="CHEBI:15377"/>
        <dbReference type="ChEBI" id="CHEBI:15378"/>
        <dbReference type="ChEBI" id="CHEBI:58754"/>
        <dbReference type="ChEBI" id="CHEBI:58805"/>
        <dbReference type="EC" id="3.1.4.52"/>
    </reaction>
    <physiologicalReaction direction="left-to-right" evidence="1">
        <dbReference type="Rhea" id="RHEA:24903"/>
    </physiologicalReaction>
</comment>
<dbReference type="InterPro" id="IPR001633">
    <property type="entry name" value="EAL_dom"/>
</dbReference>
<dbReference type="GO" id="GO:0071732">
    <property type="term" value="P:cellular response to nitric oxide"/>
    <property type="evidence" value="ECO:0007669"/>
    <property type="project" value="UniProtKB-ARBA"/>
</dbReference>
<dbReference type="CDD" id="cd00130">
    <property type="entry name" value="PAS"/>
    <property type="match status" value="3"/>
</dbReference>
<name>A0A515EQS6_9BURK</name>
<dbReference type="SMART" id="SM00091">
    <property type="entry name" value="PAS"/>
    <property type="match status" value="2"/>
</dbReference>
<organism evidence="5 6">
    <name type="scientific">Rhodoferax aquaticus</name>
    <dbReference type="NCBI Taxonomy" id="2527691"/>
    <lineage>
        <taxon>Bacteria</taxon>
        <taxon>Pseudomonadati</taxon>
        <taxon>Pseudomonadota</taxon>
        <taxon>Betaproteobacteria</taxon>
        <taxon>Burkholderiales</taxon>
        <taxon>Comamonadaceae</taxon>
        <taxon>Rhodoferax</taxon>
    </lineage>
</organism>
<evidence type="ECO:0000259" key="4">
    <source>
        <dbReference type="PROSITE" id="PS50887"/>
    </source>
</evidence>
<sequence length="1111" mass="123457">MSVDPNHLSHEVQRLQRELQESQDRLQAATQLSGAVFGSVECSLAVDGVLMVERVGGIASHLLGFDCGAFCQQPLSALLPTIVASPLHQSLMDIAAQGGTVSPQSVPELGLFQGRALHCFAFQSGPRGVVLKIWDQGASLEAASARLGTQQQLATLFSENPNAMALISASDGTFVDVNAEWMQLTGLPLKDVLGRRPETLGFWAGERHRDTGFQSLREKGQLRNIDVPFARSDGHTLILQVNASRIEVAGVQFVLSSYKDVSAERLAQAELLASEQLLKATNKRLSQQIRMFEYMEDLAAVGHWTSGADPSSLQWSTGLYRISGLEPGTPLASPAGFKRIHEQDRPVFEEARSKLDGSIVEYRRLHRDGRVHWLRSRMRRWAVEGEEPFDFGMVQDITSEKEAAQALQEKLEFIKKITSRLPGIVFQFRAKRDGGFEFPFVSQAASELFPGCSAEQMMADARCTFSLHHPDDLAVLLASVKQSARDLSPWNHEYRLRLPDGEVRWLLGQAIPEREEDGSILWNGFSSDITERKAAEQRLRDSESRFRALTQLSSDWYWEQDAEYRFVSAYGDLEAASLSAGNAYMGKTRWESGAEGVSSEGWAAHRAAVEAHEVFHDFQMQRRRQDGSLMWVSISGAPIFDQDGTFTGYRGIGRDISARRMAEDKIERLAFFDALTGLPNRRLLMDRLQHALALTEREGQTGALLFIDLDNFKDLNDTRGHDMGDQLLKQVAIRLHECVRDADTVARLGGDEFVVMLQKLSSDQDDAATHAEAVGRKILATLNQSYRLSGSDFHSTPSIGIALFHDNKLSVDELLKRADLAMYQAKAAGRNTARFFDPVMQAAASARAAIEADLRVALSNREFVLYFQPVVNELSQTIGVEALVRWLHPRHGLVAPGEFIPVAEQTGLILQLGHWVLEQACAQLVVWSEHADTRRLTMAVNVSARQFRHPDFSNQILTLLRMTGANPYRLKLELTETLLLTDFDDVIAKMSELRSIGVSFSLDDFGTGYSSLSYLKQLPLDQLKIDKSFVRDVLTDPNDAAIARTVLALAASLDLGVVAEGVETAGQRDFLLASGCKAFQGYFFGKPTPLEQLRLETAPDRFGLLHQSVRR</sequence>
<dbReference type="PROSITE" id="PS50883">
    <property type="entry name" value="EAL"/>
    <property type="match status" value="1"/>
</dbReference>
<dbReference type="CDD" id="cd01949">
    <property type="entry name" value="GGDEF"/>
    <property type="match status" value="1"/>
</dbReference>
<gene>
    <name evidence="5" type="ORF">EXZ61_12760</name>
</gene>
<dbReference type="GO" id="GO:0071111">
    <property type="term" value="F:cyclic-guanylate-specific phosphodiesterase activity"/>
    <property type="evidence" value="ECO:0007669"/>
    <property type="project" value="UniProtKB-EC"/>
</dbReference>
<dbReference type="InterPro" id="IPR035919">
    <property type="entry name" value="EAL_sf"/>
</dbReference>
<feature type="domain" description="PAC" evidence="2">
    <location>
        <begin position="358"/>
        <end position="409"/>
    </location>
</feature>
<dbReference type="Pfam" id="PF00990">
    <property type="entry name" value="GGDEF"/>
    <property type="match status" value="1"/>
</dbReference>
<dbReference type="SUPFAM" id="SSF55785">
    <property type="entry name" value="PYP-like sensor domain (PAS domain)"/>
    <property type="match status" value="4"/>
</dbReference>